<keyword evidence="2" id="KW-0732">Signal</keyword>
<gene>
    <name evidence="3" type="ORF">EGT50_11385</name>
</gene>
<dbReference type="AlphaFoldDB" id="A0A3S3A4T2"/>
<keyword evidence="4" id="KW-1185">Reference proteome</keyword>
<feature type="chain" id="PRO_5018700657" evidence="2">
    <location>
        <begin position="33"/>
        <end position="72"/>
    </location>
</feature>
<dbReference type="EMBL" id="RKLO01000004">
    <property type="protein sequence ID" value="RVW02026.1"/>
    <property type="molecule type" value="Genomic_DNA"/>
</dbReference>
<feature type="signal peptide" evidence="2">
    <location>
        <begin position="1"/>
        <end position="32"/>
    </location>
</feature>
<feature type="compositionally biased region" description="Polar residues" evidence="1">
    <location>
        <begin position="37"/>
        <end position="48"/>
    </location>
</feature>
<evidence type="ECO:0000313" key="3">
    <source>
        <dbReference type="EMBL" id="RVW02026.1"/>
    </source>
</evidence>
<organism evidence="3 4">
    <name type="scientific">Rhodococcus xishaensis</name>
    <dbReference type="NCBI Taxonomy" id="2487364"/>
    <lineage>
        <taxon>Bacteria</taxon>
        <taxon>Bacillati</taxon>
        <taxon>Actinomycetota</taxon>
        <taxon>Actinomycetes</taxon>
        <taxon>Mycobacteriales</taxon>
        <taxon>Nocardiaceae</taxon>
        <taxon>Rhodococcus</taxon>
    </lineage>
</organism>
<evidence type="ECO:0000313" key="4">
    <source>
        <dbReference type="Proteomes" id="UP000283479"/>
    </source>
</evidence>
<evidence type="ECO:0000256" key="1">
    <source>
        <dbReference type="SAM" id="MobiDB-lite"/>
    </source>
</evidence>
<dbReference type="Proteomes" id="UP000283479">
    <property type="component" value="Unassembled WGS sequence"/>
</dbReference>
<accession>A0A3S3A4T2</accession>
<name>A0A3S3A4T2_9NOCA</name>
<evidence type="ECO:0000256" key="2">
    <source>
        <dbReference type="SAM" id="SignalP"/>
    </source>
</evidence>
<protein>
    <submittedName>
        <fullName evidence="3">Uncharacterized protein</fullName>
    </submittedName>
</protein>
<feature type="region of interest" description="Disordered" evidence="1">
    <location>
        <begin position="31"/>
        <end position="54"/>
    </location>
</feature>
<sequence length="72" mass="7384">MRHEFRKSARMVAAAAALTLAIGVGGAATASAGEFESTPSAPSTQPQERTGPDPLLLEEGLLLEQAPLLGLL</sequence>
<proteinExistence type="predicted"/>
<comment type="caution">
    <text evidence="3">The sequence shown here is derived from an EMBL/GenBank/DDBJ whole genome shotgun (WGS) entry which is preliminary data.</text>
</comment>
<dbReference type="RefSeq" id="WP_127954511.1">
    <property type="nucleotide sequence ID" value="NZ_RKLO01000004.1"/>
</dbReference>
<reference evidence="3 4" key="1">
    <citation type="submission" date="2018-11" db="EMBL/GenBank/DDBJ databases">
        <title>Rhodococcus spongicola sp. nov. and Rhodococcus xishaensis sp. nov. from marine sponges.</title>
        <authorList>
            <person name="Li L."/>
            <person name="Lin H.W."/>
        </authorList>
    </citation>
    <scope>NUCLEOTIDE SEQUENCE [LARGE SCALE GENOMIC DNA]</scope>
    <source>
        <strain evidence="3 4">LHW51113</strain>
    </source>
</reference>